<dbReference type="Pfam" id="PF20167">
    <property type="entry name" value="Transposase_32"/>
    <property type="match status" value="1"/>
</dbReference>
<name>A0AAF0TJU4_SOLVR</name>
<accession>A0AAF0TJU4</accession>
<sequence length="159" mass="17942">MSSSSGVRIPALIQFPPQLLTPLVLVRPMTLEVSAKNFLSIIRTRISPTQADKVVTWDQAVMLAAIMVGLEIDFSCILITEIHERVFWRTTIMPFPCLIFHLCRDILVPVWHCDRLTEATKTIDVGLIKEDADPVALRKGIYIELPPMGDDTIIDFKKV</sequence>
<dbReference type="EMBL" id="CP133614">
    <property type="protein sequence ID" value="WMV18578.1"/>
    <property type="molecule type" value="Genomic_DNA"/>
</dbReference>
<gene>
    <name evidence="2" type="ORF">MTR67_011963</name>
</gene>
<evidence type="ECO:0000259" key="1">
    <source>
        <dbReference type="Pfam" id="PF20167"/>
    </source>
</evidence>
<evidence type="ECO:0000313" key="2">
    <source>
        <dbReference type="EMBL" id="WMV18578.1"/>
    </source>
</evidence>
<proteinExistence type="predicted"/>
<feature type="domain" description="Putative plant transposon protein" evidence="1">
    <location>
        <begin position="29"/>
        <end position="108"/>
    </location>
</feature>
<dbReference type="Proteomes" id="UP001234989">
    <property type="component" value="Chromosome 3"/>
</dbReference>
<reference evidence="2" key="1">
    <citation type="submission" date="2023-08" db="EMBL/GenBank/DDBJ databases">
        <title>A de novo genome assembly of Solanum verrucosum Schlechtendal, a Mexican diploid species geographically isolated from the other diploid A-genome species in potato relatives.</title>
        <authorList>
            <person name="Hosaka K."/>
        </authorList>
    </citation>
    <scope>NUCLEOTIDE SEQUENCE</scope>
    <source>
        <tissue evidence="2">Young leaves</tissue>
    </source>
</reference>
<protein>
    <recommendedName>
        <fullName evidence="1">Putative plant transposon protein domain-containing protein</fullName>
    </recommendedName>
</protein>
<dbReference type="AlphaFoldDB" id="A0AAF0TJU4"/>
<dbReference type="InterPro" id="IPR046796">
    <property type="entry name" value="Transposase_32_dom"/>
</dbReference>
<keyword evidence="3" id="KW-1185">Reference proteome</keyword>
<evidence type="ECO:0000313" key="3">
    <source>
        <dbReference type="Proteomes" id="UP001234989"/>
    </source>
</evidence>
<organism evidence="2 3">
    <name type="scientific">Solanum verrucosum</name>
    <dbReference type="NCBI Taxonomy" id="315347"/>
    <lineage>
        <taxon>Eukaryota</taxon>
        <taxon>Viridiplantae</taxon>
        <taxon>Streptophyta</taxon>
        <taxon>Embryophyta</taxon>
        <taxon>Tracheophyta</taxon>
        <taxon>Spermatophyta</taxon>
        <taxon>Magnoliopsida</taxon>
        <taxon>eudicotyledons</taxon>
        <taxon>Gunneridae</taxon>
        <taxon>Pentapetalae</taxon>
        <taxon>asterids</taxon>
        <taxon>lamiids</taxon>
        <taxon>Solanales</taxon>
        <taxon>Solanaceae</taxon>
        <taxon>Solanoideae</taxon>
        <taxon>Solaneae</taxon>
        <taxon>Solanum</taxon>
    </lineage>
</organism>